<dbReference type="GO" id="GO:0016020">
    <property type="term" value="C:membrane"/>
    <property type="evidence" value="ECO:0007669"/>
    <property type="project" value="InterPro"/>
</dbReference>
<dbReference type="EMBL" id="JBGBPQ010000016">
    <property type="protein sequence ID" value="KAL1508329.1"/>
    <property type="molecule type" value="Genomic_DNA"/>
</dbReference>
<dbReference type="SUPFAM" id="SSF90112">
    <property type="entry name" value="Neurotransmitter-gated ion-channel transmembrane pore"/>
    <property type="match status" value="1"/>
</dbReference>
<name>A0AB34IY33_PRYPA</name>
<organism evidence="4 5">
    <name type="scientific">Prymnesium parvum</name>
    <name type="common">Toxic golden alga</name>
    <dbReference type="NCBI Taxonomy" id="97485"/>
    <lineage>
        <taxon>Eukaryota</taxon>
        <taxon>Haptista</taxon>
        <taxon>Haptophyta</taxon>
        <taxon>Prymnesiophyceae</taxon>
        <taxon>Prymnesiales</taxon>
        <taxon>Prymnesiaceae</taxon>
        <taxon>Prymnesium</taxon>
    </lineage>
</organism>
<feature type="compositionally biased region" description="Polar residues" evidence="1">
    <location>
        <begin position="1"/>
        <end position="10"/>
    </location>
</feature>
<evidence type="ECO:0000313" key="5">
    <source>
        <dbReference type="Proteomes" id="UP001515480"/>
    </source>
</evidence>
<dbReference type="GO" id="GO:0005216">
    <property type="term" value="F:monoatomic ion channel activity"/>
    <property type="evidence" value="ECO:0007669"/>
    <property type="project" value="InterPro"/>
</dbReference>
<keyword evidence="2" id="KW-1133">Transmembrane helix</keyword>
<gene>
    <name evidence="4" type="ORF">AB1Y20_004439</name>
</gene>
<dbReference type="Gene3D" id="1.20.58.390">
    <property type="entry name" value="Neurotransmitter-gated ion-channel transmembrane domain"/>
    <property type="match status" value="1"/>
</dbReference>
<comment type="caution">
    <text evidence="4">The sequence shown here is derived from an EMBL/GenBank/DDBJ whole genome shotgun (WGS) entry which is preliminary data.</text>
</comment>
<dbReference type="AlphaFoldDB" id="A0AB34IY33"/>
<evidence type="ECO:0000256" key="1">
    <source>
        <dbReference type="SAM" id="MobiDB-lite"/>
    </source>
</evidence>
<dbReference type="InterPro" id="IPR036719">
    <property type="entry name" value="Neuro-gated_channel_TM_sf"/>
</dbReference>
<dbReference type="InterPro" id="IPR006029">
    <property type="entry name" value="Neurotrans-gated_channel_TM"/>
</dbReference>
<feature type="domain" description="Neurotransmitter-gated ion-channel transmembrane" evidence="3">
    <location>
        <begin position="276"/>
        <end position="352"/>
    </location>
</feature>
<dbReference type="InterPro" id="IPR006201">
    <property type="entry name" value="Neur_channel"/>
</dbReference>
<accession>A0AB34IY33</accession>
<feature type="region of interest" description="Disordered" evidence="1">
    <location>
        <begin position="1"/>
        <end position="75"/>
    </location>
</feature>
<evidence type="ECO:0000256" key="2">
    <source>
        <dbReference type="SAM" id="Phobius"/>
    </source>
</evidence>
<protein>
    <recommendedName>
        <fullName evidence="3">Neurotransmitter-gated ion-channel transmembrane domain-containing protein</fullName>
    </recommendedName>
</protein>
<evidence type="ECO:0000259" key="3">
    <source>
        <dbReference type="Pfam" id="PF02932"/>
    </source>
</evidence>
<keyword evidence="2" id="KW-0472">Membrane</keyword>
<proteinExistence type="predicted"/>
<keyword evidence="5" id="KW-1185">Reference proteome</keyword>
<feature type="transmembrane region" description="Helical" evidence="2">
    <location>
        <begin position="339"/>
        <end position="362"/>
    </location>
</feature>
<dbReference type="Pfam" id="PF02932">
    <property type="entry name" value="Neur_chan_memb"/>
    <property type="match status" value="1"/>
</dbReference>
<keyword evidence="2" id="KW-0812">Transmembrane</keyword>
<dbReference type="GO" id="GO:0004888">
    <property type="term" value="F:transmembrane signaling receptor activity"/>
    <property type="evidence" value="ECO:0007669"/>
    <property type="project" value="InterPro"/>
</dbReference>
<feature type="transmembrane region" description="Helical" evidence="2">
    <location>
        <begin position="374"/>
        <end position="393"/>
    </location>
</feature>
<evidence type="ECO:0000313" key="4">
    <source>
        <dbReference type="EMBL" id="KAL1508329.1"/>
    </source>
</evidence>
<sequence>MANRRGSCSAQAPCKLRAAQQADSSHSRSSRSSRTASPHPGRNASPHPAGRIASDPADAARTASPVRESKKETRRRSIPIQVLRVNLLQLQYIDITSQVFSARYLLQLRIPDGANDADLMRDFYDNEPVFPQDTLRPGARWFMEQIEFPTALSLVFNGKKVVQMGRHLDIVVKVTGTFFEHMELHNFPFDIQRITTVVSFACAEEGIVPVHFVEESLATAASAVGTDTFALSNMWKLYPGMNLSVKQLRPMPGTTYPSLSFAALVIRKPSYFIANTVIPLSTLTFLALLQFLLPGARADQAATTRITYSVTILLTSATYKLFVADHLPAISYLSVLDRYALACYMLQVGMVAQGALLGALITSTDEPSWPTDDADIICGAVFLVLYCAVHIYYPWVAITSRQRDLTAERLIFGRGKEIPADTYCHYRETTSQVSGIITNAELAV</sequence>
<feature type="transmembrane region" description="Helical" evidence="2">
    <location>
        <begin position="271"/>
        <end position="293"/>
    </location>
</feature>
<dbReference type="PANTHER" id="PTHR18945">
    <property type="entry name" value="NEUROTRANSMITTER GATED ION CHANNEL"/>
    <property type="match status" value="1"/>
</dbReference>
<dbReference type="InterPro" id="IPR038050">
    <property type="entry name" value="Neuro_actylchol_rec"/>
</dbReference>
<dbReference type="Proteomes" id="UP001515480">
    <property type="component" value="Unassembled WGS sequence"/>
</dbReference>
<reference evidence="4 5" key="1">
    <citation type="journal article" date="2024" name="Science">
        <title>Giant polyketide synthase enzymes in the biosynthesis of giant marine polyether toxins.</title>
        <authorList>
            <person name="Fallon T.R."/>
            <person name="Shende V.V."/>
            <person name="Wierzbicki I.H."/>
            <person name="Pendleton A.L."/>
            <person name="Watervoot N.F."/>
            <person name="Auber R.P."/>
            <person name="Gonzalez D.J."/>
            <person name="Wisecaver J.H."/>
            <person name="Moore B.S."/>
        </authorList>
    </citation>
    <scope>NUCLEOTIDE SEQUENCE [LARGE SCALE GENOMIC DNA]</scope>
    <source>
        <strain evidence="4 5">12B1</strain>
    </source>
</reference>